<dbReference type="SUPFAM" id="SSF53328">
    <property type="entry name" value="Formyltransferase"/>
    <property type="match status" value="1"/>
</dbReference>
<dbReference type="Gene3D" id="3.40.50.170">
    <property type="entry name" value="Formyl transferase, N-terminal domain"/>
    <property type="match status" value="1"/>
</dbReference>
<dbReference type="AlphaFoldDB" id="A0A2H0X104"/>
<dbReference type="InterPro" id="IPR036477">
    <property type="entry name" value="Formyl_transf_N_sf"/>
</dbReference>
<feature type="domain" description="Formyl transferase N-terminal" evidence="1">
    <location>
        <begin position="49"/>
        <end position="80"/>
    </location>
</feature>
<evidence type="ECO:0000313" key="2">
    <source>
        <dbReference type="EMBL" id="PIS17869.1"/>
    </source>
</evidence>
<accession>A0A2H0X104</accession>
<name>A0A2H0X104_9BACT</name>
<comment type="caution">
    <text evidence="2">The sequence shown here is derived from an EMBL/GenBank/DDBJ whole genome shotgun (WGS) entry which is preliminary data.</text>
</comment>
<dbReference type="InterPro" id="IPR002376">
    <property type="entry name" value="Formyl_transf_N"/>
</dbReference>
<dbReference type="Proteomes" id="UP000229574">
    <property type="component" value="Unassembled WGS sequence"/>
</dbReference>
<protein>
    <recommendedName>
        <fullName evidence="1">Formyl transferase N-terminal domain-containing protein</fullName>
    </recommendedName>
</protein>
<evidence type="ECO:0000313" key="3">
    <source>
        <dbReference type="Proteomes" id="UP000229574"/>
    </source>
</evidence>
<sequence length="82" mass="9282">MTSLIFFGSDQYSQTVLARLSQDPSLQITHSPDLPSTIYHLPPNTIGLSASFPHLFPPETIKQFEGRLYNLHPSLLPQYRNV</sequence>
<reference evidence="3" key="1">
    <citation type="submission" date="2017-09" db="EMBL/GenBank/DDBJ databases">
        <title>Depth-based differentiation of microbial function through sediment-hosted aquifers and enrichment of novel symbionts in the deep terrestrial subsurface.</title>
        <authorList>
            <person name="Probst A.J."/>
            <person name="Ladd B."/>
            <person name="Jarett J.K."/>
            <person name="Geller-Mcgrath D.E."/>
            <person name="Sieber C.M.K."/>
            <person name="Emerson J.B."/>
            <person name="Anantharaman K."/>
            <person name="Thomas B.C."/>
            <person name="Malmstrom R."/>
            <person name="Stieglmeier M."/>
            <person name="Klingl A."/>
            <person name="Woyke T."/>
            <person name="Ryan C.M."/>
            <person name="Banfield J.F."/>
        </authorList>
    </citation>
    <scope>NUCLEOTIDE SEQUENCE [LARGE SCALE GENOMIC DNA]</scope>
</reference>
<dbReference type="Pfam" id="PF00551">
    <property type="entry name" value="Formyl_trans_N"/>
    <property type="match status" value="1"/>
</dbReference>
<feature type="non-terminal residue" evidence="2">
    <location>
        <position position="82"/>
    </location>
</feature>
<evidence type="ECO:0000259" key="1">
    <source>
        <dbReference type="Pfam" id="PF00551"/>
    </source>
</evidence>
<organism evidence="2 3">
    <name type="scientific">Candidatus Collierbacteria bacterium CG09_land_8_20_14_0_10_46_12</name>
    <dbReference type="NCBI Taxonomy" id="1974533"/>
    <lineage>
        <taxon>Bacteria</taxon>
        <taxon>Candidatus Collieribacteriota</taxon>
    </lineage>
</organism>
<gene>
    <name evidence="2" type="ORF">COT54_02350</name>
</gene>
<proteinExistence type="predicted"/>
<dbReference type="EMBL" id="PEYY01000093">
    <property type="protein sequence ID" value="PIS17869.1"/>
    <property type="molecule type" value="Genomic_DNA"/>
</dbReference>